<feature type="domain" description="NR LBD" evidence="6">
    <location>
        <begin position="51"/>
        <end position="279"/>
    </location>
</feature>
<comment type="caution">
    <text evidence="7">The sequence shown here is derived from an EMBL/GenBank/DDBJ whole genome shotgun (WGS) entry which is preliminary data.</text>
</comment>
<evidence type="ECO:0000313" key="7">
    <source>
        <dbReference type="EMBL" id="PIK33787.1"/>
    </source>
</evidence>
<keyword evidence="2" id="KW-0238">DNA-binding</keyword>
<dbReference type="AlphaFoldDB" id="A0A2G8JDG8"/>
<dbReference type="InterPro" id="IPR035500">
    <property type="entry name" value="NHR-like_dom_sf"/>
</dbReference>
<dbReference type="Proteomes" id="UP000230750">
    <property type="component" value="Unassembled WGS sequence"/>
</dbReference>
<evidence type="ECO:0000256" key="3">
    <source>
        <dbReference type="ARBA" id="ARBA00023163"/>
    </source>
</evidence>
<keyword evidence="1" id="KW-0805">Transcription regulation</keyword>
<evidence type="ECO:0000313" key="8">
    <source>
        <dbReference type="Proteomes" id="UP000230750"/>
    </source>
</evidence>
<dbReference type="InterPro" id="IPR000536">
    <property type="entry name" value="Nucl_hrmn_rcpt_lig-bd"/>
</dbReference>
<dbReference type="InterPro" id="IPR050200">
    <property type="entry name" value="Nuclear_hormone_rcpt_NR3"/>
</dbReference>
<proteinExistence type="predicted"/>
<gene>
    <name evidence="7" type="ORF">BSL78_29398</name>
</gene>
<dbReference type="STRING" id="307972.A0A2G8JDG8"/>
<sequence length="279" mass="31620">MAHGPPVVKYFDPKQIRHTGGYKAIHVTKGQHSANGNGMRSGMEYARAELPLLPEVESLLAAESDLEMSLPFNLPTNRPILYSELFEFLCKLMDSVLHREIDWTKRLPFAPKLTVKSTTSMLSDTWLDAVLLATMRGHPTDLYMGLSTVLANYIPREEEVQRFGHEGLEIMDMARAVSTRYQKMNVSIQEHLCLKVVNFLNPDVKSMTDPEAVEALRKQYYFVLHDHVQLNNNAAADRFRELLSLLPNIKILSRKVGEMSFDCAPLLFKAMMHACGPKS</sequence>
<dbReference type="PROSITE" id="PS51843">
    <property type="entry name" value="NR_LBD"/>
    <property type="match status" value="1"/>
</dbReference>
<evidence type="ECO:0000256" key="2">
    <source>
        <dbReference type="ARBA" id="ARBA00023125"/>
    </source>
</evidence>
<dbReference type="InterPro" id="IPR001723">
    <property type="entry name" value="Nuclear_hrmn_rcpt"/>
</dbReference>
<keyword evidence="5" id="KW-0539">Nucleus</keyword>
<reference evidence="7 8" key="1">
    <citation type="journal article" date="2017" name="PLoS Biol.">
        <title>The sea cucumber genome provides insights into morphological evolution and visceral regeneration.</title>
        <authorList>
            <person name="Zhang X."/>
            <person name="Sun L."/>
            <person name="Yuan J."/>
            <person name="Sun Y."/>
            <person name="Gao Y."/>
            <person name="Zhang L."/>
            <person name="Li S."/>
            <person name="Dai H."/>
            <person name="Hamel J.F."/>
            <person name="Liu C."/>
            <person name="Yu Y."/>
            <person name="Liu S."/>
            <person name="Lin W."/>
            <person name="Guo K."/>
            <person name="Jin S."/>
            <person name="Xu P."/>
            <person name="Storey K.B."/>
            <person name="Huan P."/>
            <person name="Zhang T."/>
            <person name="Zhou Y."/>
            <person name="Zhang J."/>
            <person name="Lin C."/>
            <person name="Li X."/>
            <person name="Xing L."/>
            <person name="Huo D."/>
            <person name="Sun M."/>
            <person name="Wang L."/>
            <person name="Mercier A."/>
            <person name="Li F."/>
            <person name="Yang H."/>
            <person name="Xiang J."/>
        </authorList>
    </citation>
    <scope>NUCLEOTIDE SEQUENCE [LARGE SCALE GENOMIC DNA]</scope>
    <source>
        <strain evidence="7">Shaxun</strain>
        <tissue evidence="7">Muscle</tissue>
    </source>
</reference>
<dbReference type="Gene3D" id="1.10.565.10">
    <property type="entry name" value="Retinoid X Receptor"/>
    <property type="match status" value="1"/>
</dbReference>
<name>A0A2G8JDG8_STIJA</name>
<protein>
    <submittedName>
        <fullName evidence="7">Putative nuclear receptor subfamily 6 group A member 1</fullName>
    </submittedName>
</protein>
<dbReference type="SMART" id="SM00430">
    <property type="entry name" value="HOLI"/>
    <property type="match status" value="1"/>
</dbReference>
<keyword evidence="4 7" id="KW-0675">Receptor</keyword>
<evidence type="ECO:0000256" key="5">
    <source>
        <dbReference type="ARBA" id="ARBA00023242"/>
    </source>
</evidence>
<dbReference type="PANTHER" id="PTHR48092">
    <property type="entry name" value="KNIRPS-RELATED PROTEIN-RELATED"/>
    <property type="match status" value="1"/>
</dbReference>
<organism evidence="7 8">
    <name type="scientific">Stichopus japonicus</name>
    <name type="common">Sea cucumber</name>
    <dbReference type="NCBI Taxonomy" id="307972"/>
    <lineage>
        <taxon>Eukaryota</taxon>
        <taxon>Metazoa</taxon>
        <taxon>Echinodermata</taxon>
        <taxon>Eleutherozoa</taxon>
        <taxon>Echinozoa</taxon>
        <taxon>Holothuroidea</taxon>
        <taxon>Aspidochirotacea</taxon>
        <taxon>Aspidochirotida</taxon>
        <taxon>Stichopodidae</taxon>
        <taxon>Apostichopus</taxon>
    </lineage>
</organism>
<accession>A0A2G8JDG8</accession>
<dbReference type="OrthoDB" id="10006908at2759"/>
<dbReference type="SUPFAM" id="SSF48508">
    <property type="entry name" value="Nuclear receptor ligand-binding domain"/>
    <property type="match status" value="1"/>
</dbReference>
<evidence type="ECO:0000256" key="1">
    <source>
        <dbReference type="ARBA" id="ARBA00023015"/>
    </source>
</evidence>
<dbReference type="EMBL" id="MRZV01002405">
    <property type="protein sequence ID" value="PIK33787.1"/>
    <property type="molecule type" value="Genomic_DNA"/>
</dbReference>
<evidence type="ECO:0000256" key="4">
    <source>
        <dbReference type="ARBA" id="ARBA00023170"/>
    </source>
</evidence>
<dbReference type="Pfam" id="PF00104">
    <property type="entry name" value="Hormone_recep"/>
    <property type="match status" value="1"/>
</dbReference>
<dbReference type="GO" id="GO:0003677">
    <property type="term" value="F:DNA binding"/>
    <property type="evidence" value="ECO:0007669"/>
    <property type="project" value="UniProtKB-KW"/>
</dbReference>
<keyword evidence="8" id="KW-1185">Reference proteome</keyword>
<evidence type="ECO:0000259" key="6">
    <source>
        <dbReference type="PROSITE" id="PS51843"/>
    </source>
</evidence>
<dbReference type="PRINTS" id="PR00398">
    <property type="entry name" value="STRDHORMONER"/>
</dbReference>
<keyword evidence="3" id="KW-0804">Transcription</keyword>